<sequence>MPQMAPMNWMNISMIFILIMMLSTMIFYFYIFNNNTISSPSSYKKPMKLMKW</sequence>
<feature type="transmembrane region" description="Helical" evidence="1">
    <location>
        <begin position="12"/>
        <end position="31"/>
    </location>
</feature>
<geneLocation type="mitochondrion" evidence="2"/>
<name>D0UY33_STYRA</name>
<organism evidence="2">
    <name type="scientific">Stylochyrus rarior</name>
    <name type="common">Mite</name>
    <dbReference type="NCBI Taxonomy" id="679428"/>
    <lineage>
        <taxon>Eukaryota</taxon>
        <taxon>Metazoa</taxon>
        <taxon>Ecdysozoa</taxon>
        <taxon>Arthropoda</taxon>
        <taxon>Chelicerata</taxon>
        <taxon>Arachnida</taxon>
        <taxon>Acari</taxon>
        <taxon>Parasitiformes</taxon>
        <taxon>Mesostigmata</taxon>
        <taxon>Gamasina</taxon>
        <taxon>Ascoidea</taxon>
        <taxon>Ologamasidae</taxon>
        <taxon>Stylochyrus</taxon>
    </lineage>
</organism>
<dbReference type="EMBL" id="GQ927176">
    <property type="protein sequence ID" value="ACY35977.1"/>
    <property type="molecule type" value="Genomic_DNA"/>
</dbReference>
<keyword evidence="2" id="KW-0496">Mitochondrion</keyword>
<dbReference type="CTD" id="4509"/>
<keyword evidence="1" id="KW-0812">Transmembrane</keyword>
<dbReference type="GeneID" id="8560255"/>
<proteinExistence type="predicted"/>
<reference evidence="2" key="1">
    <citation type="journal article" date="2009" name="Invertebr. Syst.">
        <title>The symbiotic mites of some Appalachian Xystodesmidae (Diplopoda : Polydesmida) and the complete mitochondrial genome sequence of the mite Stylochyrus rarior (Berlese) (Acari : Mesostigmata : Ologamasidae).</title>
        <authorList>
            <person name="Swafford L."/>
            <person name="Bond J.E."/>
        </authorList>
    </citation>
    <scope>NUCLEOTIDE SEQUENCE</scope>
</reference>
<evidence type="ECO:0000256" key="1">
    <source>
        <dbReference type="SAM" id="Phobius"/>
    </source>
</evidence>
<accession>D0UY33</accession>
<dbReference type="AlphaFoldDB" id="D0UY33"/>
<keyword evidence="1" id="KW-1133">Transmembrane helix</keyword>
<gene>
    <name evidence="2" type="primary">ATP8</name>
</gene>
<dbReference type="RefSeq" id="YP_003288840.1">
    <property type="nucleotide sequence ID" value="NC_013474.2"/>
</dbReference>
<keyword evidence="1" id="KW-0472">Membrane</keyword>
<protein>
    <submittedName>
        <fullName evidence="2">ATP synthase F0 subunit 8</fullName>
    </submittedName>
</protein>
<evidence type="ECO:0000313" key="2">
    <source>
        <dbReference type="EMBL" id="ACY35977.1"/>
    </source>
</evidence>